<dbReference type="PANTHER" id="PTHR35146">
    <property type="entry name" value="UPF0178 PROTEIN YAII"/>
    <property type="match status" value="1"/>
</dbReference>
<dbReference type="Proteomes" id="UP001524478">
    <property type="component" value="Unassembled WGS sequence"/>
</dbReference>
<keyword evidence="4" id="KW-1185">Reference proteome</keyword>
<sequence>MKIYVDADGCPVVDIAVGVAKEYKLEIIVVKNYAHEIADLYATVVSVDISRDSADFYIINRIEKGDIVITQDYGLAAMCLSKKAICINQNGFIFSQNNIDGMLNRRHLYQQLRRQNKYYSKAKKRIPEADREFEIVLRKLIEKHNFQVP</sequence>
<dbReference type="PANTHER" id="PTHR35146:SF1">
    <property type="entry name" value="UPF0178 PROTEIN YAII"/>
    <property type="match status" value="1"/>
</dbReference>
<accession>A0ABT1S7E7</accession>
<comment type="caution">
    <text evidence="3">The sequence shown here is derived from an EMBL/GenBank/DDBJ whole genome shotgun (WGS) entry which is preliminary data.</text>
</comment>
<dbReference type="Pfam" id="PF02639">
    <property type="entry name" value="DUF188"/>
    <property type="match status" value="1"/>
</dbReference>
<proteinExistence type="inferred from homology"/>
<dbReference type="EMBL" id="JANGAC010000003">
    <property type="protein sequence ID" value="MCQ4922384.1"/>
    <property type="molecule type" value="Genomic_DNA"/>
</dbReference>
<dbReference type="NCBIfam" id="NF001095">
    <property type="entry name" value="PRK00124.1"/>
    <property type="match status" value="1"/>
</dbReference>
<comment type="similarity">
    <text evidence="1 2">Belongs to the UPF0178 family.</text>
</comment>
<gene>
    <name evidence="3" type="ORF">NE686_04750</name>
</gene>
<reference evidence="3 4" key="1">
    <citation type="submission" date="2022-06" db="EMBL/GenBank/DDBJ databases">
        <title>Isolation of gut microbiota from human fecal samples.</title>
        <authorList>
            <person name="Pamer E.G."/>
            <person name="Barat B."/>
            <person name="Waligurski E."/>
            <person name="Medina S."/>
            <person name="Paddock L."/>
            <person name="Mostad J."/>
        </authorList>
    </citation>
    <scope>NUCLEOTIDE SEQUENCE [LARGE SCALE GENOMIC DNA]</scope>
    <source>
        <strain evidence="3 4">DFI.7.95</strain>
    </source>
</reference>
<dbReference type="HAMAP" id="MF_00489">
    <property type="entry name" value="UPF0178"/>
    <property type="match status" value="1"/>
</dbReference>
<dbReference type="RefSeq" id="WP_256310665.1">
    <property type="nucleotide sequence ID" value="NZ_JANGAC010000003.1"/>
</dbReference>
<protein>
    <recommendedName>
        <fullName evidence="2">UPF0178 protein NE686_04750</fullName>
    </recommendedName>
</protein>
<dbReference type="InterPro" id="IPR003791">
    <property type="entry name" value="UPF0178"/>
</dbReference>
<evidence type="ECO:0000313" key="3">
    <source>
        <dbReference type="EMBL" id="MCQ4922384.1"/>
    </source>
</evidence>
<organism evidence="3 4">
    <name type="scientific">Tissierella carlieri</name>
    <dbReference type="NCBI Taxonomy" id="689904"/>
    <lineage>
        <taxon>Bacteria</taxon>
        <taxon>Bacillati</taxon>
        <taxon>Bacillota</taxon>
        <taxon>Tissierellia</taxon>
        <taxon>Tissierellales</taxon>
        <taxon>Tissierellaceae</taxon>
        <taxon>Tissierella</taxon>
    </lineage>
</organism>
<evidence type="ECO:0000313" key="4">
    <source>
        <dbReference type="Proteomes" id="UP001524478"/>
    </source>
</evidence>
<evidence type="ECO:0000256" key="2">
    <source>
        <dbReference type="HAMAP-Rule" id="MF_00489"/>
    </source>
</evidence>
<name>A0ABT1S7E7_9FIRM</name>
<evidence type="ECO:0000256" key="1">
    <source>
        <dbReference type="ARBA" id="ARBA00008522"/>
    </source>
</evidence>